<evidence type="ECO:0000313" key="3">
    <source>
        <dbReference type="EMBL" id="ELR25192.1"/>
    </source>
</evidence>
<protein>
    <submittedName>
        <fullName evidence="3">Uncharacterized protein</fullName>
    </submittedName>
</protein>
<evidence type="ECO:0000313" key="4">
    <source>
        <dbReference type="Proteomes" id="UP000011083"/>
    </source>
</evidence>
<reference evidence="3 4" key="1">
    <citation type="journal article" date="2013" name="Genome Biol.">
        <title>Genome of Acanthamoeba castellanii highlights extensive lateral gene transfer and early evolution of tyrosine kinase signaling.</title>
        <authorList>
            <person name="Clarke M."/>
            <person name="Lohan A.J."/>
            <person name="Liu B."/>
            <person name="Lagkouvardos I."/>
            <person name="Roy S."/>
            <person name="Zafar N."/>
            <person name="Bertelli C."/>
            <person name="Schilde C."/>
            <person name="Kianianmomeni A."/>
            <person name="Burglin T.R."/>
            <person name="Frech C."/>
            <person name="Turcotte B."/>
            <person name="Kopec K.O."/>
            <person name="Synnott J.M."/>
            <person name="Choo C."/>
            <person name="Paponov I."/>
            <person name="Finkler A."/>
            <person name="Soon Heng Tan C."/>
            <person name="Hutchins A.P."/>
            <person name="Weinmeier T."/>
            <person name="Rattei T."/>
            <person name="Chu J.S."/>
            <person name="Gimenez G."/>
            <person name="Irimia M."/>
            <person name="Rigden D.J."/>
            <person name="Fitzpatrick D.A."/>
            <person name="Lorenzo-Morales J."/>
            <person name="Bateman A."/>
            <person name="Chiu C.H."/>
            <person name="Tang P."/>
            <person name="Hegemann P."/>
            <person name="Fromm H."/>
            <person name="Raoult D."/>
            <person name="Greub G."/>
            <person name="Miranda-Saavedra D."/>
            <person name="Chen N."/>
            <person name="Nash P."/>
            <person name="Ginger M.L."/>
            <person name="Horn M."/>
            <person name="Schaap P."/>
            <person name="Caler L."/>
            <person name="Loftus B."/>
        </authorList>
    </citation>
    <scope>NUCLEOTIDE SEQUENCE [LARGE SCALE GENOMIC DNA]</scope>
    <source>
        <strain evidence="3 4">Neff</strain>
    </source>
</reference>
<feature type="chain" id="PRO_5003990745" evidence="2">
    <location>
        <begin position="23"/>
        <end position="232"/>
    </location>
</feature>
<dbReference type="GeneID" id="14926236"/>
<dbReference type="Pfam" id="PF13385">
    <property type="entry name" value="Laminin_G_3"/>
    <property type="match status" value="1"/>
</dbReference>
<proteinExistence type="predicted"/>
<dbReference type="VEuPathDB" id="AmoebaDB:ACA1_289240"/>
<evidence type="ECO:0000256" key="1">
    <source>
        <dbReference type="SAM" id="MobiDB-lite"/>
    </source>
</evidence>
<dbReference type="InterPro" id="IPR013320">
    <property type="entry name" value="ConA-like_dom_sf"/>
</dbReference>
<organism evidence="3 4">
    <name type="scientific">Acanthamoeba castellanii (strain ATCC 30010 / Neff)</name>
    <dbReference type="NCBI Taxonomy" id="1257118"/>
    <lineage>
        <taxon>Eukaryota</taxon>
        <taxon>Amoebozoa</taxon>
        <taxon>Discosea</taxon>
        <taxon>Longamoebia</taxon>
        <taxon>Centramoebida</taxon>
        <taxon>Acanthamoebidae</taxon>
        <taxon>Acanthamoeba</taxon>
    </lineage>
</organism>
<dbReference type="EMBL" id="KB007805">
    <property type="protein sequence ID" value="ELR25192.1"/>
    <property type="molecule type" value="Genomic_DNA"/>
</dbReference>
<dbReference type="KEGG" id="acan:ACA1_289240"/>
<feature type="region of interest" description="Disordered" evidence="1">
    <location>
        <begin position="204"/>
        <end position="232"/>
    </location>
</feature>
<keyword evidence="2" id="KW-0732">Signal</keyword>
<keyword evidence="4" id="KW-1185">Reference proteome</keyword>
<sequence>MFQRVTVANVISFSLWVRPSAAVADKATYILFQPNLVQIISVVFANITLQPSESYHLAFIYDGEKLCIHVNNTLASPGVTLSDSEAGLDVGSNYNAAQSSWKGTIDELKIYDHALSPIELALLSSSAATANDVPTSQFEVDGTILSATSYTVPAYQNVTLTAVVNDSGKAFSGAPQGIGYADGFGYTWQALSTTCGGITITSPRSRSTQMSFNDVSSATVNTPNLNDMSHTP</sequence>
<dbReference type="AlphaFoldDB" id="L8HJ02"/>
<dbReference type="Proteomes" id="UP000011083">
    <property type="component" value="Unassembled WGS sequence"/>
</dbReference>
<name>L8HJ02_ACACF</name>
<accession>L8HJ02</accession>
<dbReference type="RefSeq" id="XP_004367947.1">
    <property type="nucleotide sequence ID" value="XM_004367890.1"/>
</dbReference>
<dbReference type="SUPFAM" id="SSF49899">
    <property type="entry name" value="Concanavalin A-like lectins/glucanases"/>
    <property type="match status" value="1"/>
</dbReference>
<gene>
    <name evidence="3" type="ORF">ACA1_289240</name>
</gene>
<feature type="signal peptide" evidence="2">
    <location>
        <begin position="1"/>
        <end position="22"/>
    </location>
</feature>
<evidence type="ECO:0000256" key="2">
    <source>
        <dbReference type="SAM" id="SignalP"/>
    </source>
</evidence>
<dbReference type="Gene3D" id="2.60.120.200">
    <property type="match status" value="1"/>
</dbReference>